<dbReference type="Pfam" id="PF00732">
    <property type="entry name" value="GMC_oxred_N"/>
    <property type="match status" value="1"/>
</dbReference>
<name>A0A4S3JKE3_9EURO</name>
<dbReference type="EMBL" id="QUQM01000006">
    <property type="protein sequence ID" value="KAA8644050.1"/>
    <property type="molecule type" value="Genomic_DNA"/>
</dbReference>
<evidence type="ECO:0000256" key="2">
    <source>
        <dbReference type="ARBA" id="ARBA00023180"/>
    </source>
</evidence>
<dbReference type="Pfam" id="PF05199">
    <property type="entry name" value="GMC_oxred_C"/>
    <property type="match status" value="1"/>
</dbReference>
<keyword evidence="3" id="KW-0274">FAD</keyword>
<comment type="similarity">
    <text evidence="1">Belongs to the GMC oxidoreductase family.</text>
</comment>
<proteinExistence type="inferred from homology"/>
<evidence type="ECO:0000313" key="8">
    <source>
        <dbReference type="Proteomes" id="UP000308092"/>
    </source>
</evidence>
<dbReference type="OrthoDB" id="269227at2759"/>
<dbReference type="InterPro" id="IPR007867">
    <property type="entry name" value="GMC_OxRtase_C"/>
</dbReference>
<dbReference type="PANTHER" id="PTHR11552">
    <property type="entry name" value="GLUCOSE-METHANOL-CHOLINE GMC OXIDOREDUCTASE"/>
    <property type="match status" value="1"/>
</dbReference>
<evidence type="ECO:0000313" key="7">
    <source>
        <dbReference type="EMBL" id="THC96049.1"/>
    </source>
</evidence>
<comment type="cofactor">
    <cofactor evidence="3">
        <name>FAD</name>
        <dbReference type="ChEBI" id="CHEBI:57692"/>
    </cofactor>
</comment>
<evidence type="ECO:0000256" key="1">
    <source>
        <dbReference type="ARBA" id="ARBA00010790"/>
    </source>
</evidence>
<dbReference type="PROSITE" id="PS00624">
    <property type="entry name" value="GMC_OXRED_2"/>
    <property type="match status" value="1"/>
</dbReference>
<dbReference type="Gene3D" id="3.30.560.10">
    <property type="entry name" value="Glucose Oxidase, domain 3"/>
    <property type="match status" value="1"/>
</dbReference>
<accession>A0A4S3JKE3</accession>
<dbReference type="SUPFAM" id="SSF51905">
    <property type="entry name" value="FAD/NAD(P)-binding domain"/>
    <property type="match status" value="1"/>
</dbReference>
<dbReference type="Proteomes" id="UP000308092">
    <property type="component" value="Unassembled WGS sequence"/>
</dbReference>
<dbReference type="InterPro" id="IPR000172">
    <property type="entry name" value="GMC_OxRdtase_N"/>
</dbReference>
<sequence>MTLHLSVVAFAVQALCLQLATPGVLAKTGDTVFDYVVVGGGNAGLTVASRLSEDPAVQVAVIEAGDFYEIATGNQSQIPANDALYNGKSSNATNPLVEWGFMTTPQAGVNGQSVHYGRGKALGGCTALNYMAYQRPTVGALERWAETVGDDSWTFDSVLSYYKRSLNFTPPDMHKRIANATPSYDMPTLGTDGPLALTYPNYAQPFSTWLAKGMEEAGIPNIPGFTSGHLNGSGWLVHTIDQTTGFRESSEVAFLTPFIRRPNLALYKKTLAEKILFRNNTATGVRVASANNTFVLSARREVIVSAGTFQSPQLLLVSGVGPADLLKAHDIKVVANRPGVGQNMNDHVFFGLAHKVNVQTSTSLSNPAVYAEAVQQFRNEQDGPLASPGGDYAAFERVPDELRANFSQSTGHDVGSLPSDWPEIQYFSLPAYVGDFWNPGAGGPTDGNYATIMATLVAPMSRGNVSISSSSMHDAPLINPNWLTEKTDVEVAIAAFKRVRQIFGTNVLQKNLTVGSEYYPGNKVSTDDEIYRFIQAAFQTMYHASSTCKMGKHDDEMAVVDSRGHVYGTRHLRVVDASVFPFLPPALPQGTVYMVAEKIADDIKSRR</sequence>
<dbReference type="GO" id="GO:0044550">
    <property type="term" value="P:secondary metabolite biosynthetic process"/>
    <property type="evidence" value="ECO:0007669"/>
    <property type="project" value="TreeGrafter"/>
</dbReference>
<organism evidence="7 8">
    <name type="scientific">Aspergillus tanneri</name>
    <dbReference type="NCBI Taxonomy" id="1220188"/>
    <lineage>
        <taxon>Eukaryota</taxon>
        <taxon>Fungi</taxon>
        <taxon>Dikarya</taxon>
        <taxon>Ascomycota</taxon>
        <taxon>Pezizomycotina</taxon>
        <taxon>Eurotiomycetes</taxon>
        <taxon>Eurotiomycetidae</taxon>
        <taxon>Eurotiales</taxon>
        <taxon>Aspergillaceae</taxon>
        <taxon>Aspergillus</taxon>
        <taxon>Aspergillus subgen. Circumdati</taxon>
    </lineage>
</organism>
<feature type="binding site" evidence="3">
    <location>
        <begin position="588"/>
        <end position="589"/>
    </location>
    <ligand>
        <name>FAD</name>
        <dbReference type="ChEBI" id="CHEBI:57692"/>
    </ligand>
</feature>
<keyword evidence="3" id="KW-0285">Flavoprotein</keyword>
<dbReference type="VEuPathDB" id="FungiDB:EYZ11_004470"/>
<dbReference type="SUPFAM" id="SSF54373">
    <property type="entry name" value="FAD-linked reductases, C-terminal domain"/>
    <property type="match status" value="1"/>
</dbReference>
<keyword evidence="2" id="KW-0325">Glycoprotein</keyword>
<dbReference type="EMBL" id="SOSA01000130">
    <property type="protein sequence ID" value="THC96049.1"/>
    <property type="molecule type" value="Genomic_DNA"/>
</dbReference>
<comment type="caution">
    <text evidence="7">The sequence shown here is derived from an EMBL/GenBank/DDBJ whole genome shotgun (WGS) entry which is preliminary data.</text>
</comment>
<feature type="domain" description="Glucose-methanol-choline oxidoreductase N-terminal" evidence="5">
    <location>
        <begin position="307"/>
        <end position="321"/>
    </location>
</feature>
<feature type="chain" id="PRO_5033448579" description="Glucose-methanol-choline oxidoreductase N-terminal domain-containing protein" evidence="4">
    <location>
        <begin position="27"/>
        <end position="607"/>
    </location>
</feature>
<gene>
    <name evidence="6" type="ORF">ATNIH1004_008247</name>
    <name evidence="7" type="ORF">EYZ11_004470</name>
</gene>
<reference evidence="6 9" key="2">
    <citation type="submission" date="2019-08" db="EMBL/GenBank/DDBJ databases">
        <title>The genome sequence of a newly discovered highly antifungal drug resistant Aspergillus species, Aspergillus tanneri NIH 1004.</title>
        <authorList>
            <person name="Mounaud S."/>
            <person name="Singh I."/>
            <person name="Joardar V."/>
            <person name="Pakala S."/>
            <person name="Pakala S."/>
            <person name="Venepally P."/>
            <person name="Chung J.K."/>
            <person name="Losada L."/>
            <person name="Nierman W.C."/>
        </authorList>
    </citation>
    <scope>NUCLEOTIDE SEQUENCE [LARGE SCALE GENOMIC DNA]</scope>
    <source>
        <strain evidence="6 9">NIH1004</strain>
    </source>
</reference>
<keyword evidence="4" id="KW-0732">Signal</keyword>
<dbReference type="AlphaFoldDB" id="A0A4S3JKE3"/>
<dbReference type="InterPro" id="IPR036188">
    <property type="entry name" value="FAD/NAD-bd_sf"/>
</dbReference>
<keyword evidence="8" id="KW-1185">Reference proteome</keyword>
<evidence type="ECO:0000256" key="4">
    <source>
        <dbReference type="SAM" id="SignalP"/>
    </source>
</evidence>
<dbReference type="RefSeq" id="XP_033423411.1">
    <property type="nucleotide sequence ID" value="XM_033572859.1"/>
</dbReference>
<dbReference type="GeneID" id="54330949"/>
<dbReference type="PANTHER" id="PTHR11552:SF138">
    <property type="entry name" value="DEHYDROGENASE PKFF-RELATED"/>
    <property type="match status" value="1"/>
</dbReference>
<reference evidence="7 8" key="1">
    <citation type="submission" date="2019-03" db="EMBL/GenBank/DDBJ databases">
        <title>The genome sequence of a newly discovered highly antifungal drug resistant Aspergillus species, Aspergillus tanneri NIH 1004.</title>
        <authorList>
            <person name="Mounaud S."/>
            <person name="Singh I."/>
            <person name="Joardar V."/>
            <person name="Pakala S."/>
            <person name="Pakala S."/>
            <person name="Venepally P."/>
            <person name="Hoover J."/>
            <person name="Nierman W."/>
            <person name="Chung J."/>
            <person name="Losada L."/>
        </authorList>
    </citation>
    <scope>NUCLEOTIDE SEQUENCE [LARGE SCALE GENOMIC DNA]</scope>
    <source>
        <strain evidence="7 8">NIH1004</strain>
    </source>
</reference>
<dbReference type="STRING" id="1220188.A0A4S3JKE3"/>
<protein>
    <recommendedName>
        <fullName evidence="5">Glucose-methanol-choline oxidoreductase N-terminal domain-containing protein</fullName>
    </recommendedName>
</protein>
<dbReference type="GO" id="GO:0050660">
    <property type="term" value="F:flavin adenine dinucleotide binding"/>
    <property type="evidence" value="ECO:0007669"/>
    <property type="project" value="InterPro"/>
</dbReference>
<evidence type="ECO:0000256" key="3">
    <source>
        <dbReference type="PIRSR" id="PIRSR000137-2"/>
    </source>
</evidence>
<dbReference type="Proteomes" id="UP000324241">
    <property type="component" value="Unassembled WGS sequence"/>
</dbReference>
<dbReference type="PIRSF" id="PIRSF000137">
    <property type="entry name" value="Alcohol_oxidase"/>
    <property type="match status" value="1"/>
</dbReference>
<evidence type="ECO:0000313" key="9">
    <source>
        <dbReference type="Proteomes" id="UP000324241"/>
    </source>
</evidence>
<evidence type="ECO:0000313" key="6">
    <source>
        <dbReference type="EMBL" id="KAA8644050.1"/>
    </source>
</evidence>
<dbReference type="GO" id="GO:0016614">
    <property type="term" value="F:oxidoreductase activity, acting on CH-OH group of donors"/>
    <property type="evidence" value="ECO:0007669"/>
    <property type="project" value="InterPro"/>
</dbReference>
<evidence type="ECO:0000259" key="5">
    <source>
        <dbReference type="PROSITE" id="PS00624"/>
    </source>
</evidence>
<dbReference type="Gene3D" id="3.50.50.60">
    <property type="entry name" value="FAD/NAD(P)-binding domain"/>
    <property type="match status" value="1"/>
</dbReference>
<dbReference type="InterPro" id="IPR012132">
    <property type="entry name" value="GMC_OxRdtase"/>
</dbReference>
<feature type="signal peptide" evidence="4">
    <location>
        <begin position="1"/>
        <end position="26"/>
    </location>
</feature>